<dbReference type="FunFam" id="3.30.160.150:FF:000001">
    <property type="entry name" value="LPS-assembly lipoprotein LptE"/>
    <property type="match status" value="1"/>
</dbReference>
<dbReference type="InterPro" id="IPR032780">
    <property type="entry name" value="DNA_pol3_delt_C"/>
</dbReference>
<dbReference type="Pfam" id="PF02410">
    <property type="entry name" value="RsfS"/>
    <property type="match status" value="1"/>
</dbReference>
<dbReference type="CDD" id="cd02165">
    <property type="entry name" value="NMNAT"/>
    <property type="match status" value="1"/>
</dbReference>
<feature type="active site" description="Tele-phosphohistidine intermediate" evidence="20">
    <location>
        <position position="627"/>
    </location>
</feature>
<keyword evidence="5" id="KW-0963">Cytoplasm</keyword>
<dbReference type="InterPro" id="IPR008921">
    <property type="entry name" value="DNA_pol3_clamp-load_cplx_C"/>
</dbReference>
<dbReference type="Gene3D" id="3.30.460.10">
    <property type="entry name" value="Beta Polymerase, domain 2"/>
    <property type="match status" value="1"/>
</dbReference>
<dbReference type="GO" id="GO:0070566">
    <property type="term" value="F:adenylyltransferase activity"/>
    <property type="evidence" value="ECO:0007669"/>
    <property type="project" value="UniProtKB-ARBA"/>
</dbReference>
<proteinExistence type="inferred from homology"/>
<feature type="domain" description="Cytidyltransferase-like" evidence="22">
    <location>
        <begin position="423"/>
        <end position="603"/>
    </location>
</feature>
<keyword evidence="8" id="KW-0808">Transferase</keyword>
<dbReference type="SUPFAM" id="SSF52374">
    <property type="entry name" value="Nucleotidylyl transferase"/>
    <property type="match status" value="1"/>
</dbReference>
<dbReference type="Gene3D" id="1.10.8.60">
    <property type="match status" value="1"/>
</dbReference>
<dbReference type="GO" id="GO:0005524">
    <property type="term" value="F:ATP binding"/>
    <property type="evidence" value="ECO:0007669"/>
    <property type="project" value="UniProtKB-KW"/>
</dbReference>
<dbReference type="NCBIfam" id="TIGR01128">
    <property type="entry name" value="holA"/>
    <property type="match status" value="1"/>
</dbReference>
<accession>A0A077ZGN6</accession>
<comment type="similarity">
    <text evidence="2">Belongs to the Iojap/RsfS family.</text>
</comment>
<dbReference type="HAMAP" id="MF_01186">
    <property type="entry name" value="LPS_assembly_LptE"/>
    <property type="match status" value="1"/>
</dbReference>
<dbReference type="InterPro" id="IPR005790">
    <property type="entry name" value="DNA_polIII_delta"/>
</dbReference>
<dbReference type="InterPro" id="IPR004394">
    <property type="entry name" value="Iojap/RsfS/C7orf30"/>
</dbReference>
<comment type="catalytic activity">
    <reaction evidence="19">
        <text>DNA(n) + a 2'-deoxyribonucleoside 5'-triphosphate = DNA(n+1) + diphosphate</text>
        <dbReference type="Rhea" id="RHEA:22508"/>
        <dbReference type="Rhea" id="RHEA-COMP:17339"/>
        <dbReference type="Rhea" id="RHEA-COMP:17340"/>
        <dbReference type="ChEBI" id="CHEBI:33019"/>
        <dbReference type="ChEBI" id="CHEBI:61560"/>
        <dbReference type="ChEBI" id="CHEBI:173112"/>
        <dbReference type="EC" id="2.7.7.7"/>
    </reaction>
</comment>
<keyword evidence="9" id="KW-0548">Nucleotidyltransferase</keyword>
<dbReference type="PANTHER" id="PTHR34388">
    <property type="entry name" value="DNA POLYMERASE III SUBUNIT DELTA"/>
    <property type="match status" value="1"/>
</dbReference>
<dbReference type="EMBL" id="HG806470">
    <property type="protein sequence ID" value="CDW58979.1"/>
    <property type="molecule type" value="Genomic_DNA"/>
</dbReference>
<dbReference type="InterPro" id="IPR027417">
    <property type="entry name" value="P-loop_NTPase"/>
</dbReference>
<dbReference type="OrthoDB" id="271386at2759"/>
<dbReference type="Gene3D" id="1.20.272.10">
    <property type="match status" value="1"/>
</dbReference>
<evidence type="ECO:0000256" key="6">
    <source>
        <dbReference type="ARBA" id="ARBA00022491"/>
    </source>
</evidence>
<dbReference type="GO" id="GO:0006261">
    <property type="term" value="P:DNA-templated DNA replication"/>
    <property type="evidence" value="ECO:0007669"/>
    <property type="project" value="TreeGrafter"/>
</dbReference>
<keyword evidence="16" id="KW-0472">Membrane</keyword>
<keyword evidence="17" id="KW-0998">Cell outer membrane</keyword>
<protein>
    <recommendedName>
        <fullName evidence="4">DNA polymerase III subunit delta</fullName>
        <ecNumber evidence="3">2.7.7.7</ecNumber>
    </recommendedName>
</protein>
<evidence type="ECO:0000256" key="18">
    <source>
        <dbReference type="ARBA" id="ARBA00034754"/>
    </source>
</evidence>
<keyword evidence="11" id="KW-0732">Signal</keyword>
<dbReference type="InterPro" id="IPR029033">
    <property type="entry name" value="His_PPase_superfam"/>
</dbReference>
<dbReference type="InterPro" id="IPR010372">
    <property type="entry name" value="DNA_pol3_delta_N"/>
</dbReference>
<feature type="binding site" evidence="21">
    <location>
        <begin position="626"/>
        <end position="633"/>
    </location>
    <ligand>
        <name>substrate</name>
    </ligand>
</feature>
<dbReference type="SUPFAM" id="SSF48019">
    <property type="entry name" value="post-AAA+ oligomerization domain-like"/>
    <property type="match status" value="1"/>
</dbReference>
<dbReference type="STRING" id="36087.A0A077ZGN6"/>
<dbReference type="Pfam" id="PF01467">
    <property type="entry name" value="CTP_transf_like"/>
    <property type="match status" value="1"/>
</dbReference>
<keyword evidence="13" id="KW-0067">ATP-binding</keyword>
<evidence type="ECO:0000256" key="13">
    <source>
        <dbReference type="ARBA" id="ARBA00022840"/>
    </source>
</evidence>
<evidence type="ECO:0000256" key="3">
    <source>
        <dbReference type="ARBA" id="ARBA00012417"/>
    </source>
</evidence>
<evidence type="ECO:0000259" key="22">
    <source>
        <dbReference type="Pfam" id="PF01467"/>
    </source>
</evidence>
<evidence type="ECO:0000256" key="1">
    <source>
        <dbReference type="ARBA" id="ARBA00004790"/>
    </source>
</evidence>
<keyword evidence="10" id="KW-0235">DNA replication</keyword>
<dbReference type="NCBIfam" id="NF008062">
    <property type="entry name" value="PRK10796.1"/>
    <property type="match status" value="1"/>
</dbReference>
<dbReference type="Gene3D" id="3.40.50.1240">
    <property type="entry name" value="Phosphoglycerate mutase-like"/>
    <property type="match status" value="1"/>
</dbReference>
<dbReference type="InterPro" id="IPR001345">
    <property type="entry name" value="PG/BPGM_mutase_AS"/>
</dbReference>
<dbReference type="SUPFAM" id="SSF52540">
    <property type="entry name" value="P-loop containing nucleoside triphosphate hydrolases"/>
    <property type="match status" value="1"/>
</dbReference>
<dbReference type="NCBIfam" id="NF000839">
    <property type="entry name" value="PRK00071.1-1"/>
    <property type="match status" value="1"/>
</dbReference>
<reference evidence="25" key="2">
    <citation type="submission" date="2014-03" db="EMBL/GenBank/DDBJ databases">
        <title>The whipworm genome and dual-species transcriptomics of an intimate host-pathogen interaction.</title>
        <authorList>
            <person name="Foth B.J."/>
            <person name="Tsai I.J."/>
            <person name="Reid A.J."/>
            <person name="Bancroft A.J."/>
            <person name="Nichol S."/>
            <person name="Tracey A."/>
            <person name="Holroyd N."/>
            <person name="Cotton J.A."/>
            <person name="Stanley E.J."/>
            <person name="Zarowiecki M."/>
            <person name="Liu J.Z."/>
            <person name="Huckvale T."/>
            <person name="Cooper P.J."/>
            <person name="Grencis R.K."/>
            <person name="Berriman M."/>
        </authorList>
    </citation>
    <scope>NUCLEOTIDE SEQUENCE [LARGE SCALE GENOMIC DNA]</scope>
</reference>
<dbReference type="AlphaFoldDB" id="A0A077ZGN6"/>
<dbReference type="Gene3D" id="3.40.50.300">
    <property type="entry name" value="P-loop containing nucleotide triphosphate hydrolases"/>
    <property type="match status" value="1"/>
</dbReference>
<organism evidence="25 26">
    <name type="scientific">Trichuris trichiura</name>
    <name type="common">Whipworm</name>
    <name type="synonym">Trichocephalus trichiurus</name>
    <dbReference type="NCBI Taxonomy" id="36087"/>
    <lineage>
        <taxon>Eukaryota</taxon>
        <taxon>Metazoa</taxon>
        <taxon>Ecdysozoa</taxon>
        <taxon>Nematoda</taxon>
        <taxon>Enoplea</taxon>
        <taxon>Dorylaimia</taxon>
        <taxon>Trichinellida</taxon>
        <taxon>Trichuridae</taxon>
        <taxon>Trichuris</taxon>
    </lineage>
</organism>
<dbReference type="GO" id="GO:0019867">
    <property type="term" value="C:outer membrane"/>
    <property type="evidence" value="ECO:0007669"/>
    <property type="project" value="InterPro"/>
</dbReference>
<reference evidence="25" key="1">
    <citation type="submission" date="2014-01" db="EMBL/GenBank/DDBJ databases">
        <authorList>
            <person name="Aslett M."/>
        </authorList>
    </citation>
    <scope>NUCLEOTIDE SEQUENCE</scope>
</reference>
<evidence type="ECO:0000313" key="26">
    <source>
        <dbReference type="Proteomes" id="UP000030665"/>
    </source>
</evidence>
<keyword evidence="12" id="KW-0547">Nucleotide-binding</keyword>
<dbReference type="Pfam" id="PF04390">
    <property type="entry name" value="LptE"/>
    <property type="match status" value="1"/>
</dbReference>
<feature type="domain" description="DNA polymerase III delta N-terminal" evidence="23">
    <location>
        <begin position="165"/>
        <end position="284"/>
    </location>
</feature>
<evidence type="ECO:0000256" key="16">
    <source>
        <dbReference type="ARBA" id="ARBA00023136"/>
    </source>
</evidence>
<keyword evidence="15" id="KW-0520">NAD</keyword>
<dbReference type="NCBIfam" id="TIGR00482">
    <property type="entry name" value="nicotinate (nicotinamide) nucleotide adenylyltransferase"/>
    <property type="match status" value="1"/>
</dbReference>
<sequence>MKVMILDSGDPNGPLSRAVRNQLRLNGVELLDKETTRKDVPSLRLGAVSISQDTASVFRNGQTAEYQMVMTVSASVLIPGRDIYPISAKVFRSFFDNPQMALAKDNEQEMIIKEMYDRAAEQLIRKLPSIRAADIRSDEEQASTTTDTPATPARVSTTLGLRAAYLLLGNDPLLLQESQDAVRQVAAAQGFEEHHTFSIDPNTDWNAIFSLCQAMSLFASRQTLLLLLPENGPNAAINEQLLTLTGLLHDDLLLIVRGNKLSKAQENAAWFTALANRSVQVTCQTPEQAQLPRWVAARAKQLNLELDDAANQVLCYCYEGNLLALAQALERLSLLWPDGKLTLPRVEQAVNDAAHFTPFHWVDALLMGKSKRALHILQQLRLEGSEPVILLRTLQRELLLLVNLKRQSAHTPLRALFDKHRALFGGTFDPVHYGHLKPVETLANLIGLTRVTIIPNNVPPHRPQPEANSVQRKHMLELAIADKPLFTLDERELKRNAPSYTAQTLKEWRQEQGPDVPLAFIIGQDSLLTFPTWYEYETILDNAHLIVCRRPGYPLEMAQPQYQQWLEDHLTHNPEDLHLQPAGKIYLAETPWFNISATIIRERLQNGESCDDLLPEPGMMRLWLIRHGETQANVDGLYSGHAPTPLTARGIEQAQNLHTLLDDVSFDLVLCSELERAQHTARLVLSDRQLPVHIIPELNEMFFGDWEMRHHRDLMQEDAENYSAWCNDWQHAIPTNGEGFQAFSQRVERFIARLSEYQHYQNILIVSHQGVLSLLIARLIGMPAESMWHFRVDQGCWSAIDINQKFATLRVLNSRAIGKLFYKNGDAICGAGWDDSPLSKADSATIVPKSPLVQGKALQDFVIDKIDDLKGQDIIALDVQGKSSITDCMIICTGTSSRHVMSIADHVVQESRAAGLLPLGVEGENSADWIVVDLGDVIVHVMQEESRRLYELEKLWS</sequence>
<dbReference type="FunFam" id="3.40.50.620:FF:000039">
    <property type="entry name" value="Probable nicotinate-nucleotide adenylyltransferase"/>
    <property type="match status" value="1"/>
</dbReference>
<dbReference type="PANTHER" id="PTHR34388:SF1">
    <property type="entry name" value="DNA POLYMERASE III SUBUNIT DELTA"/>
    <property type="match status" value="1"/>
</dbReference>
<dbReference type="GO" id="GO:0043755">
    <property type="term" value="F:alpha-ribazole phosphatase activity"/>
    <property type="evidence" value="ECO:0007669"/>
    <property type="project" value="InterPro"/>
</dbReference>
<keyword evidence="14" id="KW-0239">DNA-directed DNA polymerase</keyword>
<feature type="active site" description="Proton donor/acceptor" evidence="20">
    <location>
        <position position="700"/>
    </location>
</feature>
<dbReference type="FunFam" id="3.30.460.10:FF:000004">
    <property type="entry name" value="Ribosomal silencing factor RsfS"/>
    <property type="match status" value="1"/>
</dbReference>
<dbReference type="CDD" id="cd07067">
    <property type="entry name" value="HP_PGM_like"/>
    <property type="match status" value="1"/>
</dbReference>
<evidence type="ECO:0000256" key="15">
    <source>
        <dbReference type="ARBA" id="ARBA00023027"/>
    </source>
</evidence>
<dbReference type="InterPro" id="IPR004821">
    <property type="entry name" value="Cyt_trans-like"/>
</dbReference>
<dbReference type="GO" id="GO:0003677">
    <property type="term" value="F:DNA binding"/>
    <property type="evidence" value="ECO:0007669"/>
    <property type="project" value="InterPro"/>
</dbReference>
<evidence type="ECO:0000256" key="5">
    <source>
        <dbReference type="ARBA" id="ARBA00022490"/>
    </source>
</evidence>
<dbReference type="HAMAP" id="MF_00244">
    <property type="entry name" value="NaMN_adenylyltr"/>
    <property type="match status" value="1"/>
</dbReference>
<keyword evidence="6" id="KW-0678">Repressor</keyword>
<evidence type="ECO:0000256" key="8">
    <source>
        <dbReference type="ARBA" id="ARBA00022679"/>
    </source>
</evidence>
<evidence type="ECO:0000256" key="9">
    <source>
        <dbReference type="ARBA" id="ARBA00022695"/>
    </source>
</evidence>
<dbReference type="InterPro" id="IPR043519">
    <property type="entry name" value="NT_sf"/>
</dbReference>
<evidence type="ECO:0000256" key="2">
    <source>
        <dbReference type="ARBA" id="ARBA00010574"/>
    </source>
</evidence>
<dbReference type="Proteomes" id="UP000030665">
    <property type="component" value="Unassembled WGS sequence"/>
</dbReference>
<evidence type="ECO:0000256" key="11">
    <source>
        <dbReference type="ARBA" id="ARBA00022729"/>
    </source>
</evidence>
<evidence type="ECO:0000259" key="24">
    <source>
        <dbReference type="Pfam" id="PF14840"/>
    </source>
</evidence>
<dbReference type="InterPro" id="IPR017578">
    <property type="entry name" value="Ribazole_CobC"/>
</dbReference>
<gene>
    <name evidence="25" type="ORF">TTRE_0000730801</name>
</gene>
<evidence type="ECO:0000256" key="4">
    <source>
        <dbReference type="ARBA" id="ARBA00017703"/>
    </source>
</evidence>
<dbReference type="GO" id="GO:0003887">
    <property type="term" value="F:DNA-directed DNA polymerase activity"/>
    <property type="evidence" value="ECO:0007669"/>
    <property type="project" value="UniProtKB-KW"/>
</dbReference>
<evidence type="ECO:0000256" key="20">
    <source>
        <dbReference type="PIRSR" id="PIRSR613078-1"/>
    </source>
</evidence>
<keyword evidence="7" id="KW-0662">Pyridine nucleotide biosynthesis</keyword>
<comment type="pathway">
    <text evidence="1">Cofactor biosynthesis; NAD(+) biosynthesis.</text>
</comment>
<dbReference type="SMART" id="SM00855">
    <property type="entry name" value="PGAM"/>
    <property type="match status" value="1"/>
</dbReference>
<dbReference type="SUPFAM" id="SSF81301">
    <property type="entry name" value="Nucleotidyltransferase"/>
    <property type="match status" value="1"/>
</dbReference>
<name>A0A077ZGN6_TRITR</name>
<dbReference type="InterPro" id="IPR014729">
    <property type="entry name" value="Rossmann-like_a/b/a_fold"/>
</dbReference>
<feature type="domain" description="DNA polymerase III subunit delta C-terminal" evidence="24">
    <location>
        <begin position="358"/>
        <end position="422"/>
    </location>
</feature>
<evidence type="ECO:0000256" key="14">
    <source>
        <dbReference type="ARBA" id="ARBA00022932"/>
    </source>
</evidence>
<evidence type="ECO:0000256" key="19">
    <source>
        <dbReference type="ARBA" id="ARBA00049244"/>
    </source>
</evidence>
<comment type="similarity">
    <text evidence="18">Belongs to the DNA polymerase HolA subunit family.</text>
</comment>
<keyword evidence="26" id="KW-1185">Reference proteome</keyword>
<dbReference type="Gene3D" id="3.40.50.620">
    <property type="entry name" value="HUPs"/>
    <property type="match status" value="1"/>
</dbReference>
<dbReference type="EC" id="2.7.7.7" evidence="3"/>
<evidence type="ECO:0000313" key="25">
    <source>
        <dbReference type="EMBL" id="CDW58979.1"/>
    </source>
</evidence>
<dbReference type="UniPathway" id="UPA00253">
    <property type="reaction ID" value="UER00600"/>
</dbReference>
<evidence type="ECO:0000256" key="7">
    <source>
        <dbReference type="ARBA" id="ARBA00022642"/>
    </source>
</evidence>
<dbReference type="InterPro" id="IPR013078">
    <property type="entry name" value="His_Pase_superF_clade-1"/>
</dbReference>
<dbReference type="Gene3D" id="3.30.160.150">
    <property type="entry name" value="Lipoprotein like domain"/>
    <property type="match status" value="1"/>
</dbReference>
<dbReference type="FunFam" id="3.40.50.300:FF:001093">
    <property type="entry name" value="DNA polymerase III subunit delta"/>
    <property type="match status" value="1"/>
</dbReference>
<dbReference type="GO" id="GO:0009360">
    <property type="term" value="C:DNA polymerase III complex"/>
    <property type="evidence" value="ECO:0007669"/>
    <property type="project" value="InterPro"/>
</dbReference>
<dbReference type="InterPro" id="IPR007485">
    <property type="entry name" value="LPS_assembly_LptE"/>
</dbReference>
<dbReference type="FunFam" id="1.10.8.60:FF:000041">
    <property type="entry name" value="DNA polymerase III subunit delta"/>
    <property type="match status" value="1"/>
</dbReference>
<dbReference type="HAMAP" id="MF_01477">
    <property type="entry name" value="Iojap_RsfS"/>
    <property type="match status" value="1"/>
</dbReference>
<dbReference type="NCBIfam" id="TIGR00125">
    <property type="entry name" value="cyt_tran_rel"/>
    <property type="match status" value="1"/>
</dbReference>
<evidence type="ECO:0000259" key="23">
    <source>
        <dbReference type="Pfam" id="PF06144"/>
    </source>
</evidence>
<dbReference type="Pfam" id="PF14840">
    <property type="entry name" value="DNA_pol3_delt_C"/>
    <property type="match status" value="1"/>
</dbReference>
<dbReference type="PROSITE" id="PS00175">
    <property type="entry name" value="PG_MUTASE"/>
    <property type="match status" value="1"/>
</dbReference>
<evidence type="ECO:0000256" key="10">
    <source>
        <dbReference type="ARBA" id="ARBA00022705"/>
    </source>
</evidence>
<dbReference type="NCBIfam" id="NF011580">
    <property type="entry name" value="PRK15004.1"/>
    <property type="match status" value="1"/>
</dbReference>
<dbReference type="GO" id="GO:0009435">
    <property type="term" value="P:NAD+ biosynthetic process"/>
    <property type="evidence" value="ECO:0007669"/>
    <property type="project" value="UniProtKB-UniPathway"/>
</dbReference>
<evidence type="ECO:0000256" key="21">
    <source>
        <dbReference type="PIRSR" id="PIRSR613078-2"/>
    </source>
</evidence>
<evidence type="ECO:0000256" key="17">
    <source>
        <dbReference type="ARBA" id="ARBA00023237"/>
    </source>
</evidence>
<dbReference type="Pfam" id="PF06144">
    <property type="entry name" value="DNA_pol3_delta"/>
    <property type="match status" value="1"/>
</dbReference>
<dbReference type="InterPro" id="IPR005248">
    <property type="entry name" value="NadD/NMNAT"/>
</dbReference>
<dbReference type="NCBIfam" id="TIGR03162">
    <property type="entry name" value="ribazole_cobC"/>
    <property type="match status" value="1"/>
</dbReference>
<evidence type="ECO:0000256" key="12">
    <source>
        <dbReference type="ARBA" id="ARBA00022741"/>
    </source>
</evidence>
<dbReference type="Pfam" id="PF00300">
    <property type="entry name" value="His_Phos_1"/>
    <property type="match status" value="1"/>
</dbReference>
<dbReference type="NCBIfam" id="TIGR00090">
    <property type="entry name" value="rsfS_iojap_ybeB"/>
    <property type="match status" value="1"/>
</dbReference>
<dbReference type="SUPFAM" id="SSF53254">
    <property type="entry name" value="Phosphoglycerate mutase-like"/>
    <property type="match status" value="1"/>
</dbReference>
<feature type="binding site" evidence="21">
    <location>
        <position position="676"/>
    </location>
    <ligand>
        <name>substrate</name>
    </ligand>
</feature>
<dbReference type="CDD" id="cd18138">
    <property type="entry name" value="HLD_clamp_pol_III_delta"/>
    <property type="match status" value="1"/>
</dbReference>